<keyword evidence="1" id="KW-0472">Membrane</keyword>
<dbReference type="KEGG" id="tas:TASI_0463"/>
<dbReference type="STRING" id="1008459.TASI_0463"/>
<dbReference type="RefSeq" id="WP_014111136.1">
    <property type="nucleotide sequence ID" value="NC_016043.1"/>
</dbReference>
<dbReference type="EMBL" id="CP003059">
    <property type="protein sequence ID" value="AEP36238.1"/>
    <property type="molecule type" value="Genomic_DNA"/>
</dbReference>
<evidence type="ECO:0000313" key="3">
    <source>
        <dbReference type="Proteomes" id="UP000009284"/>
    </source>
</evidence>
<dbReference type="AlphaFoldDB" id="G4QCV8"/>
<dbReference type="HOGENOM" id="CLU_3012772_0_0_4"/>
<proteinExistence type="predicted"/>
<gene>
    <name evidence="2" type="ordered locus">TASI_0463</name>
</gene>
<evidence type="ECO:0000313" key="2">
    <source>
        <dbReference type="EMBL" id="AEP36238.1"/>
    </source>
</evidence>
<evidence type="ECO:0000256" key="1">
    <source>
        <dbReference type="SAM" id="Phobius"/>
    </source>
</evidence>
<reference evidence="2 3" key="2">
    <citation type="journal article" date="2012" name="PLoS ONE">
        <title>Genomic characterization of the taylorella genus.</title>
        <authorList>
            <person name="Hebert L."/>
            <person name="Moumen B."/>
            <person name="Pons N."/>
            <person name="Duquesne F."/>
            <person name="Breuil M.F."/>
            <person name="Goux D."/>
            <person name="Batto J.M."/>
            <person name="Laugier C."/>
            <person name="Renault P."/>
            <person name="Petry S."/>
        </authorList>
    </citation>
    <scope>NUCLEOTIDE SEQUENCE [LARGE SCALE GENOMIC DNA]</scope>
    <source>
        <strain evidence="2 3">MCE3</strain>
    </source>
</reference>
<sequence length="56" mass="6368">MNDKYVEPVAVGGTAIVMWGLTLSDWVAVMTMIYLGIHIVLLIPRLITYFKKKNDK</sequence>
<organism evidence="2 3">
    <name type="scientific">Taylorella asinigenitalis (strain MCE3)</name>
    <dbReference type="NCBI Taxonomy" id="1008459"/>
    <lineage>
        <taxon>Bacteria</taxon>
        <taxon>Pseudomonadati</taxon>
        <taxon>Pseudomonadota</taxon>
        <taxon>Betaproteobacteria</taxon>
        <taxon>Burkholderiales</taxon>
        <taxon>Alcaligenaceae</taxon>
        <taxon>Taylorella</taxon>
    </lineage>
</organism>
<feature type="transmembrane region" description="Helical" evidence="1">
    <location>
        <begin position="26"/>
        <end position="47"/>
    </location>
</feature>
<accession>G4QCV8</accession>
<keyword evidence="1" id="KW-0812">Transmembrane</keyword>
<dbReference type="Proteomes" id="UP000009284">
    <property type="component" value="Chromosome"/>
</dbReference>
<reference key="1">
    <citation type="submission" date="2011-09" db="EMBL/GenBank/DDBJ databases">
        <title>Genomic characterization of the Taylorella genus.</title>
        <authorList>
            <person name="Hebert L."/>
            <person name="Moumen B."/>
            <person name="Pons N."/>
            <person name="Duquesne F."/>
            <person name="Breuil M.-F."/>
            <person name="Goux D."/>
            <person name="Batto J.-M."/>
            <person name="Renault P."/>
            <person name="Laugier C."/>
            <person name="Petry S."/>
        </authorList>
    </citation>
    <scope>NUCLEOTIDE SEQUENCE</scope>
    <source>
        <strain>MCE3</strain>
    </source>
</reference>
<keyword evidence="1" id="KW-1133">Transmembrane helix</keyword>
<name>G4QCV8_TAYAM</name>
<protein>
    <submittedName>
        <fullName evidence="2">Putative phage protein</fullName>
    </submittedName>
</protein>
<keyword evidence="3" id="KW-1185">Reference proteome</keyword>